<sequence length="128" mass="15232">MTSYRICQECNQKCTGRRWRKPCNSTHFRNNFDKWTSGNDTVDKFIQDAQLEADYYYKLIQWIPSERFVGIKEIAKGGFVVLKKVDGIGDINEVFLNEVKWQLTQEQCERIHPSHFTELRKIQKLENI</sequence>
<evidence type="ECO:0000313" key="1">
    <source>
        <dbReference type="EMBL" id="RHZ69959.1"/>
    </source>
</evidence>
<reference evidence="1 2" key="1">
    <citation type="submission" date="2018-08" db="EMBL/GenBank/DDBJ databases">
        <title>Genome and evolution of the arbuscular mycorrhizal fungus Diversispora epigaea (formerly Glomus versiforme) and its bacterial endosymbionts.</title>
        <authorList>
            <person name="Sun X."/>
            <person name="Fei Z."/>
            <person name="Harrison M."/>
        </authorList>
    </citation>
    <scope>NUCLEOTIDE SEQUENCE [LARGE SCALE GENOMIC DNA]</scope>
    <source>
        <strain evidence="1 2">IT104</strain>
    </source>
</reference>
<comment type="caution">
    <text evidence="1">The sequence shown here is derived from an EMBL/GenBank/DDBJ whole genome shotgun (WGS) entry which is preliminary data.</text>
</comment>
<proteinExistence type="predicted"/>
<protein>
    <submittedName>
        <fullName evidence="1">Uncharacterized protein</fullName>
    </submittedName>
</protein>
<gene>
    <name evidence="1" type="ORF">Glove_276g12</name>
</gene>
<keyword evidence="2" id="KW-1185">Reference proteome</keyword>
<organism evidence="1 2">
    <name type="scientific">Diversispora epigaea</name>
    <dbReference type="NCBI Taxonomy" id="1348612"/>
    <lineage>
        <taxon>Eukaryota</taxon>
        <taxon>Fungi</taxon>
        <taxon>Fungi incertae sedis</taxon>
        <taxon>Mucoromycota</taxon>
        <taxon>Glomeromycotina</taxon>
        <taxon>Glomeromycetes</taxon>
        <taxon>Diversisporales</taxon>
        <taxon>Diversisporaceae</taxon>
        <taxon>Diversispora</taxon>
    </lineage>
</organism>
<dbReference type="Proteomes" id="UP000266861">
    <property type="component" value="Unassembled WGS sequence"/>
</dbReference>
<name>A0A397I2U1_9GLOM</name>
<evidence type="ECO:0000313" key="2">
    <source>
        <dbReference type="Proteomes" id="UP000266861"/>
    </source>
</evidence>
<accession>A0A397I2U1</accession>
<dbReference type="EMBL" id="PQFF01000253">
    <property type="protein sequence ID" value="RHZ69959.1"/>
    <property type="molecule type" value="Genomic_DNA"/>
</dbReference>
<dbReference type="AlphaFoldDB" id="A0A397I2U1"/>